<dbReference type="GO" id="GO:0008270">
    <property type="term" value="F:zinc ion binding"/>
    <property type="evidence" value="ECO:0007669"/>
    <property type="project" value="UniProtKB-KW"/>
</dbReference>
<evidence type="ECO:0000256" key="5">
    <source>
        <dbReference type="ARBA" id="ARBA00012251"/>
    </source>
</evidence>
<dbReference type="Gene3D" id="3.30.40.10">
    <property type="entry name" value="Zinc/RING finger domain, C3HC4 (zinc finger)"/>
    <property type="match status" value="1"/>
</dbReference>
<proteinExistence type="inferred from homology"/>
<dbReference type="AlphaFoldDB" id="A0A5J9TEF5"/>
<evidence type="ECO:0000259" key="15">
    <source>
        <dbReference type="PROSITE" id="PS51873"/>
    </source>
</evidence>
<reference evidence="16 17" key="1">
    <citation type="journal article" date="2019" name="Sci. Rep.">
        <title>A high-quality genome of Eragrostis curvula grass provides insights into Poaceae evolution and supports new strategies to enhance forage quality.</title>
        <authorList>
            <person name="Carballo J."/>
            <person name="Santos B.A.C.M."/>
            <person name="Zappacosta D."/>
            <person name="Garbus I."/>
            <person name="Selva J.P."/>
            <person name="Gallo C.A."/>
            <person name="Diaz A."/>
            <person name="Albertini E."/>
            <person name="Caccamo M."/>
            <person name="Echenique V."/>
        </authorList>
    </citation>
    <scope>NUCLEOTIDE SEQUENCE [LARGE SCALE GENOMIC DNA]</scope>
    <source>
        <strain evidence="17">cv. Victoria</strain>
        <tissue evidence="16">Leaf</tissue>
    </source>
</reference>
<evidence type="ECO:0000256" key="6">
    <source>
        <dbReference type="ARBA" id="ARBA00022679"/>
    </source>
</evidence>
<dbReference type="Proteomes" id="UP000324897">
    <property type="component" value="Chromosome 3"/>
</dbReference>
<dbReference type="OrthoDB" id="10009520at2759"/>
<dbReference type="GO" id="GO:0061630">
    <property type="term" value="F:ubiquitin protein ligase activity"/>
    <property type="evidence" value="ECO:0007669"/>
    <property type="project" value="UniProtKB-EC"/>
</dbReference>
<keyword evidence="8" id="KW-0677">Repeat</keyword>
<evidence type="ECO:0000313" key="17">
    <source>
        <dbReference type="Proteomes" id="UP000324897"/>
    </source>
</evidence>
<gene>
    <name evidence="16" type="ORF">EJB05_43162</name>
</gene>
<dbReference type="SUPFAM" id="SSF57850">
    <property type="entry name" value="RING/U-box"/>
    <property type="match status" value="2"/>
</dbReference>
<feature type="region of interest" description="Disordered" evidence="13">
    <location>
        <begin position="1"/>
        <end position="30"/>
    </location>
</feature>
<evidence type="ECO:0000256" key="8">
    <source>
        <dbReference type="ARBA" id="ARBA00022737"/>
    </source>
</evidence>
<keyword evidence="9 12" id="KW-0863">Zinc-finger</keyword>
<keyword evidence="6" id="KW-0808">Transferase</keyword>
<keyword evidence="10" id="KW-0833">Ubl conjugation pathway</keyword>
<evidence type="ECO:0000256" key="1">
    <source>
        <dbReference type="ARBA" id="ARBA00001798"/>
    </source>
</evidence>
<dbReference type="EMBL" id="RWGY01000039">
    <property type="protein sequence ID" value="TVU09672.1"/>
    <property type="molecule type" value="Genomic_DNA"/>
</dbReference>
<dbReference type="PANTHER" id="PTHR11685">
    <property type="entry name" value="RBR FAMILY RING FINGER AND IBR DOMAIN-CONTAINING"/>
    <property type="match status" value="1"/>
</dbReference>
<evidence type="ECO:0000256" key="11">
    <source>
        <dbReference type="ARBA" id="ARBA00022833"/>
    </source>
</evidence>
<feature type="region of interest" description="Disordered" evidence="13">
    <location>
        <begin position="279"/>
        <end position="300"/>
    </location>
</feature>
<evidence type="ECO:0000256" key="4">
    <source>
        <dbReference type="ARBA" id="ARBA00005884"/>
    </source>
</evidence>
<evidence type="ECO:0000256" key="12">
    <source>
        <dbReference type="PROSITE-ProRule" id="PRU00175"/>
    </source>
</evidence>
<dbReference type="InterPro" id="IPR044066">
    <property type="entry name" value="TRIAD_supradom"/>
</dbReference>
<dbReference type="CDD" id="cd22584">
    <property type="entry name" value="Rcat_RBR_unk"/>
    <property type="match status" value="1"/>
</dbReference>
<keyword evidence="11" id="KW-0862">Zinc</keyword>
<evidence type="ECO:0000256" key="9">
    <source>
        <dbReference type="ARBA" id="ARBA00022771"/>
    </source>
</evidence>
<dbReference type="Gramene" id="TVU09672">
    <property type="protein sequence ID" value="TVU09672"/>
    <property type="gene ID" value="EJB05_43162"/>
</dbReference>
<dbReference type="Gene3D" id="1.20.120.1750">
    <property type="match status" value="1"/>
</dbReference>
<dbReference type="SMART" id="SM00647">
    <property type="entry name" value="IBR"/>
    <property type="match status" value="2"/>
</dbReference>
<evidence type="ECO:0000259" key="14">
    <source>
        <dbReference type="PROSITE" id="PS50089"/>
    </source>
</evidence>
<evidence type="ECO:0000256" key="2">
    <source>
        <dbReference type="ARBA" id="ARBA00001947"/>
    </source>
</evidence>
<comment type="caution">
    <text evidence="16">The sequence shown here is derived from an EMBL/GenBank/DDBJ whole genome shotgun (WGS) entry which is preliminary data.</text>
</comment>
<dbReference type="Pfam" id="PF01485">
    <property type="entry name" value="IBR"/>
    <property type="match status" value="2"/>
</dbReference>
<sequence length="536" mass="59112">MDEEKPYNNPAAFQGQPGDEGVVQDSSAAAADGWGVWEGTQEDVAPMPEEFIAVEEDGADWQGGLIDEDATANDEAMAHALYMEELVQFEEGQEELRHFEAPRLTDFFAGADGQERPVHAGQAAHQFGATPHVHANHHGWPATGGHGEAVTIRLEPRKEALISARQTVLAGASSTPGPAVLAGMEVEDAQDDGWYDSIVEEAQRIEAMDDPELYATPFQQQQQFPMSTESPSWKKEDQLNFGRKYTATATTTVAAAGEEEEEDMCREFSLQEFAKRWRIDPSELDPDEPGPSTKRHARVPPLDKKDVPRFYCGICMKDVPVLNLFHGMRCDHRFCVACMAAYINGRVNSGEVPIPCPDPACGEDDDADYAGLHPEECKKSIDFAAFGSWGDRLTERAIPSDRRAYCPNPRCGVMLEATGGDTPVMAPCPQCFHPMCATCGLDWSIDESGDHDCTEGAEAALVKKLAYEGRWKQCPQCRMLVERTAGCRNMTCRCSFHFCYDCGLPVAQGRQQEEGPEEEMCQCHKRTDLQAANGFQ</sequence>
<comment type="function">
    <text evidence="3">Might act as an E3 ubiquitin-protein ligase, or as part of E3 complex, which accepts ubiquitin from specific E2 ubiquitin-conjugating enzymes and then transfers it to substrates.</text>
</comment>
<comment type="similarity">
    <text evidence="4">Belongs to the RBR family. Ariadne subfamily.</text>
</comment>
<evidence type="ECO:0000256" key="7">
    <source>
        <dbReference type="ARBA" id="ARBA00022723"/>
    </source>
</evidence>
<dbReference type="PROSITE" id="PS50089">
    <property type="entry name" value="ZF_RING_2"/>
    <property type="match status" value="1"/>
</dbReference>
<dbReference type="InterPro" id="IPR017907">
    <property type="entry name" value="Znf_RING_CS"/>
</dbReference>
<dbReference type="PROSITE" id="PS00518">
    <property type="entry name" value="ZF_RING_1"/>
    <property type="match status" value="1"/>
</dbReference>
<organism evidence="16 17">
    <name type="scientific">Eragrostis curvula</name>
    <name type="common">weeping love grass</name>
    <dbReference type="NCBI Taxonomy" id="38414"/>
    <lineage>
        <taxon>Eukaryota</taxon>
        <taxon>Viridiplantae</taxon>
        <taxon>Streptophyta</taxon>
        <taxon>Embryophyta</taxon>
        <taxon>Tracheophyta</taxon>
        <taxon>Spermatophyta</taxon>
        <taxon>Magnoliopsida</taxon>
        <taxon>Liliopsida</taxon>
        <taxon>Poales</taxon>
        <taxon>Poaceae</taxon>
        <taxon>PACMAD clade</taxon>
        <taxon>Chloridoideae</taxon>
        <taxon>Eragrostideae</taxon>
        <taxon>Eragrostidinae</taxon>
        <taxon>Eragrostis</taxon>
    </lineage>
</organism>
<comment type="catalytic activity">
    <reaction evidence="1">
        <text>[E2 ubiquitin-conjugating enzyme]-S-ubiquitinyl-L-cysteine + [acceptor protein]-L-lysine = [E2 ubiquitin-conjugating enzyme]-L-cysteine + [acceptor protein]-N(6)-ubiquitinyl-L-lysine.</text>
        <dbReference type="EC" id="2.3.2.31"/>
    </reaction>
</comment>
<dbReference type="EC" id="2.3.2.31" evidence="5"/>
<accession>A0A5J9TEF5</accession>
<feature type="domain" description="RING-type" evidence="14">
    <location>
        <begin position="312"/>
        <end position="357"/>
    </location>
</feature>
<feature type="non-terminal residue" evidence="16">
    <location>
        <position position="1"/>
    </location>
</feature>
<evidence type="ECO:0000256" key="3">
    <source>
        <dbReference type="ARBA" id="ARBA00003976"/>
    </source>
</evidence>
<evidence type="ECO:0000256" key="10">
    <source>
        <dbReference type="ARBA" id="ARBA00022786"/>
    </source>
</evidence>
<comment type="cofactor">
    <cofactor evidence="2">
        <name>Zn(2+)</name>
        <dbReference type="ChEBI" id="CHEBI:29105"/>
    </cofactor>
</comment>
<dbReference type="PROSITE" id="PS51873">
    <property type="entry name" value="TRIAD"/>
    <property type="match status" value="1"/>
</dbReference>
<protein>
    <recommendedName>
        <fullName evidence="5">RBR-type E3 ubiquitin transferase</fullName>
        <ecNumber evidence="5">2.3.2.31</ecNumber>
    </recommendedName>
</protein>
<keyword evidence="17" id="KW-1185">Reference proteome</keyword>
<dbReference type="InterPro" id="IPR002867">
    <property type="entry name" value="IBR_dom"/>
</dbReference>
<dbReference type="InterPro" id="IPR001841">
    <property type="entry name" value="Znf_RING"/>
</dbReference>
<dbReference type="InterPro" id="IPR013083">
    <property type="entry name" value="Znf_RING/FYVE/PHD"/>
</dbReference>
<name>A0A5J9TEF5_9POAL</name>
<feature type="domain" description="RING-type" evidence="15">
    <location>
        <begin position="308"/>
        <end position="527"/>
    </location>
</feature>
<keyword evidence="7" id="KW-0479">Metal-binding</keyword>
<evidence type="ECO:0000313" key="16">
    <source>
        <dbReference type="EMBL" id="TVU09672.1"/>
    </source>
</evidence>
<evidence type="ECO:0000256" key="13">
    <source>
        <dbReference type="SAM" id="MobiDB-lite"/>
    </source>
</evidence>
<dbReference type="InterPro" id="IPR031127">
    <property type="entry name" value="E3_UB_ligase_RBR"/>
</dbReference>
<dbReference type="GO" id="GO:0016567">
    <property type="term" value="P:protein ubiquitination"/>
    <property type="evidence" value="ECO:0007669"/>
    <property type="project" value="InterPro"/>
</dbReference>